<accession>A0A917K2A6</accession>
<dbReference type="EMBL" id="BMKW01000001">
    <property type="protein sequence ID" value="GGI98119.1"/>
    <property type="molecule type" value="Genomic_DNA"/>
</dbReference>
<evidence type="ECO:0000313" key="2">
    <source>
        <dbReference type="Proteomes" id="UP000661507"/>
    </source>
</evidence>
<gene>
    <name evidence="1" type="ORF">GCM10011320_01110</name>
</gene>
<sequence length="66" mass="7293">MGTARPVRSGDVLAFALWWRLAHVPAGRHRLGIGNGGNDMKIETIYGVCMQPRVAKMPIVSLLMQF</sequence>
<protein>
    <submittedName>
        <fullName evidence="1">Uncharacterized protein</fullName>
    </submittedName>
</protein>
<comment type="caution">
    <text evidence="1">The sequence shown here is derived from an EMBL/GenBank/DDBJ whole genome shotgun (WGS) entry which is preliminary data.</text>
</comment>
<dbReference type="AlphaFoldDB" id="A0A917K2A6"/>
<reference evidence="1" key="1">
    <citation type="journal article" date="2014" name="Int. J. Syst. Evol. Microbiol.">
        <title>Complete genome sequence of Corynebacterium casei LMG S-19264T (=DSM 44701T), isolated from a smear-ripened cheese.</title>
        <authorList>
            <consortium name="US DOE Joint Genome Institute (JGI-PGF)"/>
            <person name="Walter F."/>
            <person name="Albersmeier A."/>
            <person name="Kalinowski J."/>
            <person name="Ruckert C."/>
        </authorList>
    </citation>
    <scope>NUCLEOTIDE SEQUENCE</scope>
    <source>
        <strain evidence="1">CGMCC 1.3617</strain>
    </source>
</reference>
<name>A0A917K2A6_9PROT</name>
<keyword evidence="2" id="KW-1185">Reference proteome</keyword>
<dbReference type="Proteomes" id="UP000661507">
    <property type="component" value="Unassembled WGS sequence"/>
</dbReference>
<organism evidence="1 2">
    <name type="scientific">Neoroseomonas lacus</name>
    <dbReference type="NCBI Taxonomy" id="287609"/>
    <lineage>
        <taxon>Bacteria</taxon>
        <taxon>Pseudomonadati</taxon>
        <taxon>Pseudomonadota</taxon>
        <taxon>Alphaproteobacteria</taxon>
        <taxon>Acetobacterales</taxon>
        <taxon>Acetobacteraceae</taxon>
        <taxon>Neoroseomonas</taxon>
    </lineage>
</organism>
<reference evidence="1" key="2">
    <citation type="submission" date="2020-09" db="EMBL/GenBank/DDBJ databases">
        <authorList>
            <person name="Sun Q."/>
            <person name="Zhou Y."/>
        </authorList>
    </citation>
    <scope>NUCLEOTIDE SEQUENCE</scope>
    <source>
        <strain evidence="1">CGMCC 1.3617</strain>
    </source>
</reference>
<evidence type="ECO:0000313" key="1">
    <source>
        <dbReference type="EMBL" id="GGI98119.1"/>
    </source>
</evidence>
<proteinExistence type="predicted"/>